<feature type="compositionally biased region" description="Low complexity" evidence="1">
    <location>
        <begin position="278"/>
        <end position="293"/>
    </location>
</feature>
<feature type="region of interest" description="Disordered" evidence="1">
    <location>
        <begin position="339"/>
        <end position="415"/>
    </location>
</feature>
<feature type="compositionally biased region" description="Basic and acidic residues" evidence="1">
    <location>
        <begin position="176"/>
        <end position="188"/>
    </location>
</feature>
<feature type="compositionally biased region" description="Polar residues" evidence="1">
    <location>
        <begin position="149"/>
        <end position="174"/>
    </location>
</feature>
<protein>
    <submittedName>
        <fullName evidence="2">Uncharacterized protein</fullName>
    </submittedName>
</protein>
<feature type="compositionally biased region" description="Low complexity" evidence="1">
    <location>
        <begin position="341"/>
        <end position="363"/>
    </location>
</feature>
<proteinExistence type="predicted"/>
<dbReference type="EMBL" id="CALTRL010002638">
    <property type="protein sequence ID" value="CAH7676301.1"/>
    <property type="molecule type" value="Genomic_DNA"/>
</dbReference>
<comment type="caution">
    <text evidence="2">The sequence shown here is derived from an EMBL/GenBank/DDBJ whole genome shotgun (WGS) entry which is preliminary data.</text>
</comment>
<feature type="compositionally biased region" description="Polar residues" evidence="1">
    <location>
        <begin position="189"/>
        <end position="199"/>
    </location>
</feature>
<keyword evidence="3" id="KW-1185">Reference proteome</keyword>
<feature type="compositionally biased region" description="Polar residues" evidence="1">
    <location>
        <begin position="300"/>
        <end position="309"/>
    </location>
</feature>
<evidence type="ECO:0000256" key="1">
    <source>
        <dbReference type="SAM" id="MobiDB-lite"/>
    </source>
</evidence>
<accession>A0AAV0B2J7</accession>
<dbReference type="AlphaFoldDB" id="A0AAV0B2J7"/>
<feature type="region of interest" description="Disordered" evidence="1">
    <location>
        <begin position="214"/>
        <end position="233"/>
    </location>
</feature>
<feature type="region of interest" description="Disordered" evidence="1">
    <location>
        <begin position="467"/>
        <end position="506"/>
    </location>
</feature>
<gene>
    <name evidence="2" type="ORF">PPACK8108_LOCUS11415</name>
</gene>
<evidence type="ECO:0000313" key="3">
    <source>
        <dbReference type="Proteomes" id="UP001153365"/>
    </source>
</evidence>
<reference evidence="2" key="1">
    <citation type="submission" date="2022-06" db="EMBL/GenBank/DDBJ databases">
        <authorList>
            <consortium name="SYNGENTA / RWTH Aachen University"/>
        </authorList>
    </citation>
    <scope>NUCLEOTIDE SEQUENCE</scope>
</reference>
<feature type="region of interest" description="Disordered" evidence="1">
    <location>
        <begin position="149"/>
        <end position="199"/>
    </location>
</feature>
<feature type="region of interest" description="Disordered" evidence="1">
    <location>
        <begin position="251"/>
        <end position="311"/>
    </location>
</feature>
<feature type="compositionally biased region" description="Polar residues" evidence="1">
    <location>
        <begin position="365"/>
        <end position="392"/>
    </location>
</feature>
<dbReference type="Proteomes" id="UP001153365">
    <property type="component" value="Unassembled WGS sequence"/>
</dbReference>
<feature type="compositionally biased region" description="Basic residues" evidence="1">
    <location>
        <begin position="267"/>
        <end position="277"/>
    </location>
</feature>
<sequence length="506" mass="56010">MGYYRDDLKRINRGLKDVNTIISLLWDSLVPEQVQVNGSFDSWKKLTANFNSSSLILPTEAIKPGSKIAQDTSNLENKSIQNSLIDKDPQSPGKVTSWIGSGCSRLKKVFKQPVLGRINLVSMFLHRLCRLLVLDMNMITDRLHQTISSSTNVAGSDNPGSSGFDEASSQSIKQRNNKDCDGLKDEINHQPSKKSQNSLTINNRLRQHQQLIKSHQLNRKHSQQNFLSGSKSEGMINYSPVLTQDEKLNLTACDNNSSDRPSDNKHHNTTIKNKNRNSRLSLSDLSLTRQTQSVIGSEEPQPSNQTTDPESIDHQSEFTAVSILSSQQMTVVNLQSDLQNSSSSSLPVTLRLPLSPTTRSRLTPKSKSTNTTRPHTPDLTNSRPKSPSQINLANLVENRGGGGPSELSYRLPDPPSPISAFEINLSTQSNDSQSSLNHSLNQDQRCPMYHQPKVQVRSGLGHQVLGQIVDPKPLPNHDLPQRTLTIQALPPSEHPESNRSNTPGQS</sequence>
<organism evidence="2 3">
    <name type="scientific">Phakopsora pachyrhizi</name>
    <name type="common">Asian soybean rust disease fungus</name>
    <dbReference type="NCBI Taxonomy" id="170000"/>
    <lineage>
        <taxon>Eukaryota</taxon>
        <taxon>Fungi</taxon>
        <taxon>Dikarya</taxon>
        <taxon>Basidiomycota</taxon>
        <taxon>Pucciniomycotina</taxon>
        <taxon>Pucciniomycetes</taxon>
        <taxon>Pucciniales</taxon>
        <taxon>Phakopsoraceae</taxon>
        <taxon>Phakopsora</taxon>
    </lineage>
</organism>
<name>A0AAV0B2J7_PHAPC</name>
<evidence type="ECO:0000313" key="2">
    <source>
        <dbReference type="EMBL" id="CAH7676301.1"/>
    </source>
</evidence>